<evidence type="ECO:0000313" key="1">
    <source>
        <dbReference type="EMBL" id="KGN00263.1"/>
    </source>
</evidence>
<reference evidence="1 2" key="1">
    <citation type="submission" date="2014-01" db="EMBL/GenBank/DDBJ databases">
        <title>Plasmidome dynamics in the species complex Clostridium novyi sensu lato converts strains of independent lineages into distinctly different pathogens.</title>
        <authorList>
            <person name="Skarin H."/>
            <person name="Segerman B."/>
        </authorList>
    </citation>
    <scope>NUCLEOTIDE SEQUENCE [LARGE SCALE GENOMIC DNA]</scope>
    <source>
        <strain evidence="1 2">DC5</strain>
    </source>
</reference>
<name>A0A0A0IH23_CLOBO</name>
<evidence type="ECO:0008006" key="3">
    <source>
        <dbReference type="Google" id="ProtNLM"/>
    </source>
</evidence>
<accession>A0A0A0IH23</accession>
<dbReference type="AlphaFoldDB" id="A0A0A0IH23"/>
<dbReference type="Proteomes" id="UP000030014">
    <property type="component" value="Unassembled WGS sequence"/>
</dbReference>
<dbReference type="EMBL" id="JDRY01000023">
    <property type="protein sequence ID" value="KGN00263.1"/>
    <property type="molecule type" value="Genomic_DNA"/>
</dbReference>
<protein>
    <recommendedName>
        <fullName evidence="3">MSP domain-containing protein</fullName>
    </recommendedName>
</protein>
<organism evidence="1 2">
    <name type="scientific">Clostridium botulinum C/D str. DC5</name>
    <dbReference type="NCBI Taxonomy" id="1443128"/>
    <lineage>
        <taxon>Bacteria</taxon>
        <taxon>Bacillati</taxon>
        <taxon>Bacillota</taxon>
        <taxon>Clostridia</taxon>
        <taxon>Eubacteriales</taxon>
        <taxon>Clostridiaceae</taxon>
        <taxon>Clostridium</taxon>
    </lineage>
</organism>
<sequence length="102" mass="11525">MLGKPEAGIYIQILNKTNIPIYFIVQYSIDVRTFTKKRPILGYDKTEKISFAKAAHNICFNILDNSTNPPKLICNVALPKTTRYCFILAPRPGIPELVQVPC</sequence>
<evidence type="ECO:0000313" key="2">
    <source>
        <dbReference type="Proteomes" id="UP000030014"/>
    </source>
</evidence>
<gene>
    <name evidence="1" type="ORF">Z955_04450</name>
</gene>
<proteinExistence type="predicted"/>
<comment type="caution">
    <text evidence="1">The sequence shown here is derived from an EMBL/GenBank/DDBJ whole genome shotgun (WGS) entry which is preliminary data.</text>
</comment>